<evidence type="ECO:0000313" key="2">
    <source>
        <dbReference type="Proteomes" id="UP000291084"/>
    </source>
</evidence>
<evidence type="ECO:0000313" key="1">
    <source>
        <dbReference type="EMBL" id="BAT95925.1"/>
    </source>
</evidence>
<dbReference type="Proteomes" id="UP000291084">
    <property type="component" value="Chromosome 8"/>
</dbReference>
<sequence>ILTCGGLNRNTSLKVVILALYFRFHWYYIKPTTSFLNCSLKLNQTSFSDRPSIPLTLFFLGLGGGEKDQIHQWLRESET</sequence>
<protein>
    <submittedName>
        <fullName evidence="1">Uncharacterized protein</fullName>
    </submittedName>
</protein>
<feature type="non-terminal residue" evidence="1">
    <location>
        <position position="1"/>
    </location>
</feature>
<accession>A0A0S3SSZ5</accession>
<reference evidence="1 2" key="1">
    <citation type="journal article" date="2015" name="Sci. Rep.">
        <title>The power of single molecule real-time sequencing technology in the de novo assembly of a eukaryotic genome.</title>
        <authorList>
            <person name="Sakai H."/>
            <person name="Naito K."/>
            <person name="Ogiso-Tanaka E."/>
            <person name="Takahashi Y."/>
            <person name="Iseki K."/>
            <person name="Muto C."/>
            <person name="Satou K."/>
            <person name="Teruya K."/>
            <person name="Shiroma A."/>
            <person name="Shimoji M."/>
            <person name="Hirano T."/>
            <person name="Itoh T."/>
            <person name="Kaga A."/>
            <person name="Tomooka N."/>
        </authorList>
    </citation>
    <scope>NUCLEOTIDE SEQUENCE [LARGE SCALE GENOMIC DNA]</scope>
    <source>
        <strain evidence="2">cv. Shumari</strain>
    </source>
</reference>
<dbReference type="AlphaFoldDB" id="A0A0S3SSZ5"/>
<proteinExistence type="predicted"/>
<organism evidence="1 2">
    <name type="scientific">Vigna angularis var. angularis</name>
    <dbReference type="NCBI Taxonomy" id="157739"/>
    <lineage>
        <taxon>Eukaryota</taxon>
        <taxon>Viridiplantae</taxon>
        <taxon>Streptophyta</taxon>
        <taxon>Embryophyta</taxon>
        <taxon>Tracheophyta</taxon>
        <taxon>Spermatophyta</taxon>
        <taxon>Magnoliopsida</taxon>
        <taxon>eudicotyledons</taxon>
        <taxon>Gunneridae</taxon>
        <taxon>Pentapetalae</taxon>
        <taxon>rosids</taxon>
        <taxon>fabids</taxon>
        <taxon>Fabales</taxon>
        <taxon>Fabaceae</taxon>
        <taxon>Papilionoideae</taxon>
        <taxon>50 kb inversion clade</taxon>
        <taxon>NPAAA clade</taxon>
        <taxon>indigoferoid/millettioid clade</taxon>
        <taxon>Phaseoleae</taxon>
        <taxon>Vigna</taxon>
    </lineage>
</organism>
<name>A0A0S3SSZ5_PHAAN</name>
<gene>
    <name evidence="1" type="primary">Vigan.08G277000</name>
    <name evidence="1" type="ORF">VIGAN_08277000</name>
</gene>
<keyword evidence="2" id="KW-1185">Reference proteome</keyword>
<dbReference type="EMBL" id="AP015041">
    <property type="protein sequence ID" value="BAT95925.1"/>
    <property type="molecule type" value="Genomic_DNA"/>
</dbReference>